<name>A0A091LMB9_CARIC</name>
<proteinExistence type="predicted"/>
<dbReference type="AlphaFoldDB" id="A0A091LMB9"/>
<feature type="compositionally biased region" description="Basic and acidic residues" evidence="1">
    <location>
        <begin position="54"/>
        <end position="69"/>
    </location>
</feature>
<feature type="non-terminal residue" evidence="2">
    <location>
        <position position="122"/>
    </location>
</feature>
<feature type="compositionally biased region" description="Low complexity" evidence="1">
    <location>
        <begin position="96"/>
        <end position="106"/>
    </location>
</feature>
<sequence>MDLTRSLEYSSVACSAASPVSFRLTDVPVSESLSTEGNRMPEKSSVWPESSLICKEKTAEEISGERKQVESSSWSSSSQEPEIKPLQDLTNARTLSSSSSEEVSGRSFRRRQHPASYAEPKL</sequence>
<accession>A0A091LMB9</accession>
<evidence type="ECO:0000313" key="3">
    <source>
        <dbReference type="Proteomes" id="UP000054116"/>
    </source>
</evidence>
<feature type="region of interest" description="Disordered" evidence="1">
    <location>
        <begin position="29"/>
        <end position="122"/>
    </location>
</feature>
<keyword evidence="3" id="KW-1185">Reference proteome</keyword>
<organism evidence="2 3">
    <name type="scientific">Cariama cristata</name>
    <name type="common">Red-legged seriema</name>
    <dbReference type="NCBI Taxonomy" id="54380"/>
    <lineage>
        <taxon>Eukaryota</taxon>
        <taxon>Metazoa</taxon>
        <taxon>Chordata</taxon>
        <taxon>Craniata</taxon>
        <taxon>Vertebrata</taxon>
        <taxon>Euteleostomi</taxon>
        <taxon>Archelosauria</taxon>
        <taxon>Archosauria</taxon>
        <taxon>Dinosauria</taxon>
        <taxon>Saurischia</taxon>
        <taxon>Theropoda</taxon>
        <taxon>Coelurosauria</taxon>
        <taxon>Aves</taxon>
        <taxon>Neognathae</taxon>
        <taxon>Neoaves</taxon>
        <taxon>Telluraves</taxon>
        <taxon>Australaves</taxon>
        <taxon>Cariamiformes</taxon>
        <taxon>Cariamidae</taxon>
        <taxon>Cariama</taxon>
    </lineage>
</organism>
<reference evidence="2 3" key="1">
    <citation type="submission" date="2014-04" db="EMBL/GenBank/DDBJ databases">
        <title>Genome evolution of avian class.</title>
        <authorList>
            <person name="Zhang G."/>
            <person name="Li C."/>
        </authorList>
    </citation>
    <scope>NUCLEOTIDE SEQUENCE [LARGE SCALE GENOMIC DNA]</scope>
    <source>
        <strain evidence="2">BGI_N322</strain>
    </source>
</reference>
<evidence type="ECO:0000313" key="2">
    <source>
        <dbReference type="EMBL" id="KFP60653.1"/>
    </source>
</evidence>
<gene>
    <name evidence="2" type="ORF">N322_08256</name>
</gene>
<dbReference type="EMBL" id="KK503880">
    <property type="protein sequence ID" value="KFP60653.1"/>
    <property type="molecule type" value="Genomic_DNA"/>
</dbReference>
<protein>
    <submittedName>
        <fullName evidence="2">Uncharacterized protein</fullName>
    </submittedName>
</protein>
<evidence type="ECO:0000256" key="1">
    <source>
        <dbReference type="SAM" id="MobiDB-lite"/>
    </source>
</evidence>
<dbReference type="Proteomes" id="UP000054116">
    <property type="component" value="Unassembled WGS sequence"/>
</dbReference>